<dbReference type="GO" id="GO:0016887">
    <property type="term" value="F:ATP hydrolysis activity"/>
    <property type="evidence" value="ECO:0007669"/>
    <property type="project" value="InterPro"/>
</dbReference>
<dbReference type="SMART" id="SM00382">
    <property type="entry name" value="AAA"/>
    <property type="match status" value="2"/>
</dbReference>
<dbReference type="InterPro" id="IPR003593">
    <property type="entry name" value="AAA+_ATPase"/>
</dbReference>
<dbReference type="KEGG" id="pth:PTH_1682"/>
<dbReference type="PROSITE" id="PS50893">
    <property type="entry name" value="ABC_TRANSPORTER_2"/>
    <property type="match status" value="2"/>
</dbReference>
<accession>A5D1M6</accession>
<protein>
    <submittedName>
        <fullName evidence="6">ABC-type sugar transport system, ATPase component</fullName>
    </submittedName>
</protein>
<dbReference type="InterPro" id="IPR017871">
    <property type="entry name" value="ABC_transporter-like_CS"/>
</dbReference>
<sequence>MTSALRLHSISKIYPGTVALHRVNLDVKEGEVHGIIGKNGAGKSTLVGIIAGIIQPTEGEIFVGDKKFEALSRIIAKKEGISIVTQEPQVVLDFTVAENLFVADYICRGRLINWKELYARAQRLIGKAGLNINARAKAEDLSISERQLLLVLKACYVERARILILDEASASLSQEDEKVLYRIIEERKKEGNTVIFISHRADELLKVCDRITVIRDGRSVATKNCRDLNKEELSSLIVGHGPAFQPARKNTNDNAGAKSGETVLTVENLTRLGAYEDISFELKKGEILGLAGLRGSGRTELLKGIAGIEPPEKGWVKIGKAKRRFSNPSQALRSGVVYLPEDRESEGLINGLSVRENLVLNSLHKVCRGFLIRRKREREFVSDLIEMLNIKAASPEQEVGQLSGGNKQKVVVGRISANLPKVFLLDEPTKGIDISAKESILQIIKEKLSRSAGIIITSPGLDDLITTCDRIIILYKGRIAGQFLKGEFRESDLYLAVQGMKKAN</sequence>
<evidence type="ECO:0000259" key="5">
    <source>
        <dbReference type="PROSITE" id="PS50893"/>
    </source>
</evidence>
<dbReference type="Pfam" id="PF00005">
    <property type="entry name" value="ABC_tran"/>
    <property type="match status" value="2"/>
</dbReference>
<keyword evidence="6" id="KW-0762">Sugar transport</keyword>
<dbReference type="PANTHER" id="PTHR43790:SF9">
    <property type="entry name" value="GALACTOFURANOSE TRANSPORTER ATP-BINDING PROTEIN YTFR"/>
    <property type="match status" value="1"/>
</dbReference>
<dbReference type="STRING" id="370438.PTH_1682"/>
<dbReference type="eggNOG" id="COG1129">
    <property type="taxonomic scope" value="Bacteria"/>
</dbReference>
<dbReference type="PROSITE" id="PS00211">
    <property type="entry name" value="ABC_TRANSPORTER_1"/>
    <property type="match status" value="1"/>
</dbReference>
<dbReference type="Proteomes" id="UP000006556">
    <property type="component" value="Chromosome"/>
</dbReference>
<proteinExistence type="predicted"/>
<dbReference type="CDD" id="cd03216">
    <property type="entry name" value="ABC_Carb_Monos_I"/>
    <property type="match status" value="1"/>
</dbReference>
<dbReference type="InterPro" id="IPR027417">
    <property type="entry name" value="P-loop_NTPase"/>
</dbReference>
<feature type="domain" description="ABC transporter" evidence="5">
    <location>
        <begin position="257"/>
        <end position="501"/>
    </location>
</feature>
<keyword evidence="7" id="KW-1185">Reference proteome</keyword>
<reference evidence="7" key="1">
    <citation type="journal article" date="2008" name="Genome Res.">
        <title>The genome of Pelotomaculum thermopropionicum reveals niche-associated evolution in anaerobic microbiota.</title>
        <authorList>
            <person name="Kosaka T."/>
            <person name="Kato S."/>
            <person name="Shimoyama T."/>
            <person name="Ishii S."/>
            <person name="Abe T."/>
            <person name="Watanabe K."/>
        </authorList>
    </citation>
    <scope>NUCLEOTIDE SEQUENCE [LARGE SCALE GENOMIC DNA]</scope>
    <source>
        <strain evidence="7">DSM 13744 / JCM 10971 / SI</strain>
    </source>
</reference>
<gene>
    <name evidence="6" type="primary">MglA</name>
    <name evidence="6" type="ordered locus">PTH_1682</name>
</gene>
<evidence type="ECO:0000313" key="6">
    <source>
        <dbReference type="EMBL" id="BAF59863.1"/>
    </source>
</evidence>
<dbReference type="GO" id="GO:0005524">
    <property type="term" value="F:ATP binding"/>
    <property type="evidence" value="ECO:0007669"/>
    <property type="project" value="UniProtKB-KW"/>
</dbReference>
<evidence type="ECO:0000256" key="1">
    <source>
        <dbReference type="ARBA" id="ARBA00022448"/>
    </source>
</evidence>
<dbReference type="AlphaFoldDB" id="A5D1M6"/>
<keyword evidence="1" id="KW-0813">Transport</keyword>
<dbReference type="EMBL" id="AP009389">
    <property type="protein sequence ID" value="BAF59863.1"/>
    <property type="molecule type" value="Genomic_DNA"/>
</dbReference>
<keyword evidence="3" id="KW-0547">Nucleotide-binding</keyword>
<keyword evidence="4" id="KW-0067">ATP-binding</keyword>
<evidence type="ECO:0000256" key="2">
    <source>
        <dbReference type="ARBA" id="ARBA00022737"/>
    </source>
</evidence>
<dbReference type="CDD" id="cd03215">
    <property type="entry name" value="ABC_Carb_Monos_II"/>
    <property type="match status" value="1"/>
</dbReference>
<dbReference type="InterPro" id="IPR050107">
    <property type="entry name" value="ABC_carbohydrate_import_ATPase"/>
</dbReference>
<evidence type="ECO:0000256" key="4">
    <source>
        <dbReference type="ARBA" id="ARBA00022840"/>
    </source>
</evidence>
<dbReference type="HOGENOM" id="CLU_000604_92_3_9"/>
<name>A5D1M6_PELTS</name>
<organism evidence="6 7">
    <name type="scientific">Pelotomaculum thermopropionicum (strain DSM 13744 / JCM 10971 / SI)</name>
    <dbReference type="NCBI Taxonomy" id="370438"/>
    <lineage>
        <taxon>Bacteria</taxon>
        <taxon>Bacillati</taxon>
        <taxon>Bacillota</taxon>
        <taxon>Clostridia</taxon>
        <taxon>Eubacteriales</taxon>
        <taxon>Desulfotomaculaceae</taxon>
        <taxon>Pelotomaculum</taxon>
    </lineage>
</organism>
<dbReference type="InterPro" id="IPR003439">
    <property type="entry name" value="ABC_transporter-like_ATP-bd"/>
</dbReference>
<dbReference type="PANTHER" id="PTHR43790">
    <property type="entry name" value="CARBOHYDRATE TRANSPORT ATP-BINDING PROTEIN MG119-RELATED"/>
    <property type="match status" value="1"/>
</dbReference>
<dbReference type="Gene3D" id="3.40.50.300">
    <property type="entry name" value="P-loop containing nucleotide triphosphate hydrolases"/>
    <property type="match status" value="2"/>
</dbReference>
<keyword evidence="2" id="KW-0677">Repeat</keyword>
<dbReference type="SUPFAM" id="SSF52540">
    <property type="entry name" value="P-loop containing nucleoside triphosphate hydrolases"/>
    <property type="match status" value="2"/>
</dbReference>
<evidence type="ECO:0000313" key="7">
    <source>
        <dbReference type="Proteomes" id="UP000006556"/>
    </source>
</evidence>
<evidence type="ECO:0000256" key="3">
    <source>
        <dbReference type="ARBA" id="ARBA00022741"/>
    </source>
</evidence>
<feature type="domain" description="ABC transporter" evidence="5">
    <location>
        <begin position="5"/>
        <end position="241"/>
    </location>
</feature>